<dbReference type="RefSeq" id="WP_255905539.1">
    <property type="nucleotide sequence ID" value="NZ_JAFMZO010000006.1"/>
</dbReference>
<dbReference type="PANTHER" id="PTHR31061:SF24">
    <property type="entry name" value="LD22376P"/>
    <property type="match status" value="1"/>
</dbReference>
<feature type="transmembrane region" description="Helical" evidence="1">
    <location>
        <begin position="282"/>
        <end position="301"/>
    </location>
</feature>
<protein>
    <submittedName>
        <fullName evidence="2">Acyltransferase family protein</fullName>
    </submittedName>
</protein>
<dbReference type="Proteomes" id="UP001597387">
    <property type="component" value="Unassembled WGS sequence"/>
</dbReference>
<keyword evidence="1" id="KW-0812">Transmembrane</keyword>
<feature type="transmembrane region" description="Helical" evidence="1">
    <location>
        <begin position="250"/>
        <end position="270"/>
    </location>
</feature>
<name>A0ABW4ZSM5_9SPHI</name>
<feature type="transmembrane region" description="Helical" evidence="1">
    <location>
        <begin position="321"/>
        <end position="344"/>
    </location>
</feature>
<feature type="transmembrane region" description="Helical" evidence="1">
    <location>
        <begin position="219"/>
        <end position="238"/>
    </location>
</feature>
<dbReference type="PANTHER" id="PTHR31061">
    <property type="entry name" value="LD22376P"/>
    <property type="match status" value="1"/>
</dbReference>
<feature type="transmembrane region" description="Helical" evidence="1">
    <location>
        <begin position="364"/>
        <end position="384"/>
    </location>
</feature>
<keyword evidence="1" id="KW-0472">Membrane</keyword>
<keyword evidence="2" id="KW-0012">Acyltransferase</keyword>
<keyword evidence="2" id="KW-0808">Transferase</keyword>
<organism evidence="2 3">
    <name type="scientific">Paradesertivirga mongoliensis</name>
    <dbReference type="NCBI Taxonomy" id="2100740"/>
    <lineage>
        <taxon>Bacteria</taxon>
        <taxon>Pseudomonadati</taxon>
        <taxon>Bacteroidota</taxon>
        <taxon>Sphingobacteriia</taxon>
        <taxon>Sphingobacteriales</taxon>
        <taxon>Sphingobacteriaceae</taxon>
        <taxon>Paradesertivirga</taxon>
    </lineage>
</organism>
<keyword evidence="1" id="KW-1133">Transmembrane helix</keyword>
<dbReference type="EMBL" id="JBHUHZ010000005">
    <property type="protein sequence ID" value="MFD2164560.1"/>
    <property type="molecule type" value="Genomic_DNA"/>
</dbReference>
<feature type="transmembrane region" description="Helical" evidence="1">
    <location>
        <begin position="56"/>
        <end position="78"/>
    </location>
</feature>
<feature type="transmembrane region" description="Helical" evidence="1">
    <location>
        <begin position="164"/>
        <end position="182"/>
    </location>
</feature>
<evidence type="ECO:0000313" key="2">
    <source>
        <dbReference type="EMBL" id="MFD2164560.1"/>
    </source>
</evidence>
<accession>A0ABW4ZSM5</accession>
<feature type="transmembrane region" description="Helical" evidence="1">
    <location>
        <begin position="23"/>
        <end position="44"/>
    </location>
</feature>
<proteinExistence type="predicted"/>
<evidence type="ECO:0000313" key="3">
    <source>
        <dbReference type="Proteomes" id="UP001597387"/>
    </source>
</evidence>
<evidence type="ECO:0000256" key="1">
    <source>
        <dbReference type="SAM" id="Phobius"/>
    </source>
</evidence>
<sequence length="390" mass="44176">MNKAISSAAVATNHGIIKGDSRYLSLDVLRGLTIALMIVVNSPGDWGSVYEPLKHAAWHGFTLTDLVFPTFLFVVGNAMSFSQGKLQHLTERVFIKKVATRTIVIFSIGFLLNAFPFVYWPEEGVIRLIDFRYVRIMGVLQRIALCYFIASIVIRYLSVRRSILFAVIVLFGYWALAYFGGYQPLQYSLEGNTSRRVDDIIFLDRNLYHGFGIPFDPEGLLSTLPAVVNVIAGYFTGLFIQRQLSPRRTFFKLIVAGCLLISAASLWNPFFPINKPIWTSSYVVYTLGWDMLITAFLIVIIEVAGLRKWTYFFEVFGKNPLFIYAISGPLLHLMGLIKVGGLSVSSLVYEQLFAGWLQAKDASLLFALSYMVLLWIIAFLMHLYRVYIKV</sequence>
<comment type="caution">
    <text evidence="2">The sequence shown here is derived from an EMBL/GenBank/DDBJ whole genome shotgun (WGS) entry which is preliminary data.</text>
</comment>
<feature type="transmembrane region" description="Helical" evidence="1">
    <location>
        <begin position="139"/>
        <end position="157"/>
    </location>
</feature>
<dbReference type="GO" id="GO:0016746">
    <property type="term" value="F:acyltransferase activity"/>
    <property type="evidence" value="ECO:0007669"/>
    <property type="project" value="UniProtKB-KW"/>
</dbReference>
<gene>
    <name evidence="2" type="ORF">ACFSJU_19295</name>
</gene>
<reference evidence="3" key="1">
    <citation type="journal article" date="2019" name="Int. J. Syst. Evol. Microbiol.">
        <title>The Global Catalogue of Microorganisms (GCM) 10K type strain sequencing project: providing services to taxonomists for standard genome sequencing and annotation.</title>
        <authorList>
            <consortium name="The Broad Institute Genomics Platform"/>
            <consortium name="The Broad Institute Genome Sequencing Center for Infectious Disease"/>
            <person name="Wu L."/>
            <person name="Ma J."/>
        </authorList>
    </citation>
    <scope>NUCLEOTIDE SEQUENCE [LARGE SCALE GENOMIC DNA]</scope>
    <source>
        <strain evidence="3">KCTC 42217</strain>
    </source>
</reference>
<keyword evidence="3" id="KW-1185">Reference proteome</keyword>
<feature type="transmembrane region" description="Helical" evidence="1">
    <location>
        <begin position="98"/>
        <end position="119"/>
    </location>
</feature>